<dbReference type="EMBL" id="VBUU01000010">
    <property type="protein sequence ID" value="TLG11509.1"/>
    <property type="molecule type" value="Genomic_DNA"/>
</dbReference>
<gene>
    <name evidence="1" type="ORF">FEK35_12505</name>
</gene>
<dbReference type="AlphaFoldDB" id="A0A5R8PF79"/>
<comment type="caution">
    <text evidence="1">The sequence shown here is derived from an EMBL/GenBank/DDBJ whole genome shotgun (WGS) entry which is preliminary data.</text>
</comment>
<protein>
    <submittedName>
        <fullName evidence="1">Uncharacterized protein</fullName>
    </submittedName>
</protein>
<name>A0A5R8PF79_9NOCA</name>
<reference evidence="1 2" key="1">
    <citation type="submission" date="2019-05" db="EMBL/GenBank/DDBJ databases">
        <title>Genomes sequences of two Nocardia cyriacigeorgica environmental isolates, type strains Nocardia asteroides ATCC 19247 and Nocardia cyriacigeorgica DSM 44484.</title>
        <authorList>
            <person name="Vautrin F."/>
            <person name="Bergeron E."/>
            <person name="Dubost A."/>
            <person name="Abrouk D."/>
            <person name="Rodriguez Nava V."/>
            <person name="Pujic P."/>
        </authorList>
    </citation>
    <scope>NUCLEOTIDE SEQUENCE [LARGE SCALE GENOMIC DNA]</scope>
    <source>
        <strain evidence="1 2">EML 1456</strain>
    </source>
</reference>
<proteinExistence type="predicted"/>
<dbReference type="Proteomes" id="UP000308349">
    <property type="component" value="Unassembled WGS sequence"/>
</dbReference>
<organism evidence="1 2">
    <name type="scientific">Nocardia cyriacigeorgica</name>
    <dbReference type="NCBI Taxonomy" id="135487"/>
    <lineage>
        <taxon>Bacteria</taxon>
        <taxon>Bacillati</taxon>
        <taxon>Actinomycetota</taxon>
        <taxon>Actinomycetes</taxon>
        <taxon>Mycobacteriales</taxon>
        <taxon>Nocardiaceae</taxon>
        <taxon>Nocardia</taxon>
    </lineage>
</organism>
<evidence type="ECO:0000313" key="2">
    <source>
        <dbReference type="Proteomes" id="UP000308349"/>
    </source>
</evidence>
<accession>A0A5R8PF79</accession>
<sequence length="125" mass="13744">MSKVAGFDELLCLCLVIRFENVVEPVPTPTLNMPLIFTVRGKVVQDIPDHPCIPAFSKIRKNSPELTQQTILGRVTPGNAATRDDVVDIFGGLFSNLYSVAVFKDMEHNVGLDLHSRTQRGHGGN</sequence>
<evidence type="ECO:0000313" key="1">
    <source>
        <dbReference type="EMBL" id="TLG11509.1"/>
    </source>
</evidence>